<proteinExistence type="predicted"/>
<name>A0ABY4GKY6_9BACI</name>
<dbReference type="PANTHER" id="PTHR43333:SF1">
    <property type="entry name" value="D-ISOMER SPECIFIC 2-HYDROXYACID DEHYDROGENASE NAD-BINDING DOMAIN-CONTAINING PROTEIN"/>
    <property type="match status" value="1"/>
</dbReference>
<evidence type="ECO:0000313" key="4">
    <source>
        <dbReference type="EMBL" id="UOQ84831.1"/>
    </source>
</evidence>
<reference evidence="4 5" key="1">
    <citation type="submission" date="2022-04" db="EMBL/GenBank/DDBJ databases">
        <title>Gracilibacillus sp. isolated from saltern.</title>
        <authorList>
            <person name="Won M."/>
            <person name="Lee C.-M."/>
            <person name="Woen H.-Y."/>
            <person name="Kwon S.-W."/>
        </authorList>
    </citation>
    <scope>NUCLEOTIDE SEQUENCE [LARGE SCALE GENOMIC DNA]</scope>
    <source>
        <strain evidence="4 5">SSPM10-3</strain>
    </source>
</reference>
<dbReference type="SUPFAM" id="SSF51735">
    <property type="entry name" value="NAD(P)-binding Rossmann-fold domains"/>
    <property type="match status" value="1"/>
</dbReference>
<dbReference type="EMBL" id="CP095071">
    <property type="protein sequence ID" value="UOQ84831.1"/>
    <property type="molecule type" value="Genomic_DNA"/>
</dbReference>
<dbReference type="PANTHER" id="PTHR43333">
    <property type="entry name" value="2-HACID_DH_C DOMAIN-CONTAINING PROTEIN"/>
    <property type="match status" value="1"/>
</dbReference>
<keyword evidence="2" id="KW-0520">NAD</keyword>
<dbReference type="InterPro" id="IPR006140">
    <property type="entry name" value="D-isomer_DH_NAD-bd"/>
</dbReference>
<accession>A0ABY4GKY6</accession>
<dbReference type="RefSeq" id="WP_244743218.1">
    <property type="nucleotide sequence ID" value="NZ_CP095071.1"/>
</dbReference>
<dbReference type="Gene3D" id="3.40.50.720">
    <property type="entry name" value="NAD(P)-binding Rossmann-like Domain"/>
    <property type="match status" value="2"/>
</dbReference>
<evidence type="ECO:0000313" key="5">
    <source>
        <dbReference type="Proteomes" id="UP000831537"/>
    </source>
</evidence>
<protein>
    <submittedName>
        <fullName evidence="4">D-2-hydroxyacid dehydrogenase</fullName>
    </submittedName>
</protein>
<organism evidence="4 5">
    <name type="scientific">Gracilibacillus salinarum</name>
    <dbReference type="NCBI Taxonomy" id="2932255"/>
    <lineage>
        <taxon>Bacteria</taxon>
        <taxon>Bacillati</taxon>
        <taxon>Bacillota</taxon>
        <taxon>Bacilli</taxon>
        <taxon>Bacillales</taxon>
        <taxon>Bacillaceae</taxon>
        <taxon>Gracilibacillus</taxon>
    </lineage>
</organism>
<evidence type="ECO:0000256" key="2">
    <source>
        <dbReference type="ARBA" id="ARBA00023027"/>
    </source>
</evidence>
<sequence length="310" mass="34958">MNINRILFVSELNQELEELLAPYKIDKSMRFANEAAVQESDLQWADAFVSFKTKTSYDYSQVKWVHSLGAGVDHFLFQKNWDDKVLLTRTICSFGERISEYCLSYLLKDVQLHNRFKELQAEGSWQPIKPSMLNEAKVVIYGTGEIGQKVASVLSSFGVEVYGVSLSGKQKTGFKQVVANDDASGILQTVDYMINTLPLTKKTEQLFNERIFSKLSQAGFINVGRGESVSEADLLAALDAEQLRFAVLDVFANEPLPEAHPFWQDLRITVTPHISAVTTAEEAVQCFVETLERVENDRPLQNQVDIEKGF</sequence>
<dbReference type="Pfam" id="PF02826">
    <property type="entry name" value="2-Hacid_dh_C"/>
    <property type="match status" value="1"/>
</dbReference>
<gene>
    <name evidence="4" type="ORF">MUN87_19600</name>
</gene>
<keyword evidence="1" id="KW-0560">Oxidoreductase</keyword>
<dbReference type="CDD" id="cd05300">
    <property type="entry name" value="2-Hacid_dh_1"/>
    <property type="match status" value="1"/>
</dbReference>
<keyword evidence="5" id="KW-1185">Reference proteome</keyword>
<evidence type="ECO:0000256" key="1">
    <source>
        <dbReference type="ARBA" id="ARBA00023002"/>
    </source>
</evidence>
<feature type="domain" description="D-isomer specific 2-hydroxyacid dehydrogenase NAD-binding" evidence="3">
    <location>
        <begin position="105"/>
        <end position="275"/>
    </location>
</feature>
<dbReference type="Proteomes" id="UP000831537">
    <property type="component" value="Chromosome"/>
</dbReference>
<dbReference type="InterPro" id="IPR036291">
    <property type="entry name" value="NAD(P)-bd_dom_sf"/>
</dbReference>
<evidence type="ECO:0000259" key="3">
    <source>
        <dbReference type="Pfam" id="PF02826"/>
    </source>
</evidence>